<dbReference type="EMBL" id="CP031165">
    <property type="protein sequence ID" value="AXV08229.1"/>
    <property type="molecule type" value="Genomic_DNA"/>
</dbReference>
<proteinExistence type="predicted"/>
<evidence type="ECO:0000313" key="3">
    <source>
        <dbReference type="EMBL" id="AXV08229.1"/>
    </source>
</evidence>
<gene>
    <name evidence="3" type="ORF">DVS28_a3556</name>
</gene>
<evidence type="ECO:0000256" key="1">
    <source>
        <dbReference type="SAM" id="Phobius"/>
    </source>
</evidence>
<sequence>MALMLASFGVLAPASAQAPCVPGRYVSCPPPQGTPEPTEGQIRQTTPCGTIIVTGDNWGSSTVTIDREFDDDDCPGEPGADDVIEQDPVNGGGNAFAASRESTIVADVAEDGTFSVALQVPANVDTDTYEVTVSGQDLTGQAKNQTYTYNVTPTAAFTPNTADSATSSNTAYAIAALLIASILLVGLNWQPLIRRIRR</sequence>
<evidence type="ECO:0000256" key="2">
    <source>
        <dbReference type="SAM" id="SignalP"/>
    </source>
</evidence>
<protein>
    <recommendedName>
        <fullName evidence="5">IPTL-CTERM sorting domain-containing protein</fullName>
    </recommendedName>
</protein>
<name>A0A346Y182_9ACTN</name>
<feature type="chain" id="PRO_5016715905" description="IPTL-CTERM sorting domain-containing protein" evidence="2">
    <location>
        <begin position="19"/>
        <end position="198"/>
    </location>
</feature>
<organism evidence="3 4">
    <name type="scientific">Euzebya pacifica</name>
    <dbReference type="NCBI Taxonomy" id="1608957"/>
    <lineage>
        <taxon>Bacteria</taxon>
        <taxon>Bacillati</taxon>
        <taxon>Actinomycetota</taxon>
        <taxon>Nitriliruptoria</taxon>
        <taxon>Euzebyales</taxon>
    </lineage>
</organism>
<dbReference type="KEGG" id="euz:DVS28_a3556"/>
<reference evidence="3 4" key="1">
    <citation type="submission" date="2018-09" db="EMBL/GenBank/DDBJ databases">
        <title>Complete genome sequence of Euzebya sp. DY32-46 isolated from seawater of Pacific Ocean.</title>
        <authorList>
            <person name="Xu L."/>
            <person name="Wu Y.-H."/>
            <person name="Xu X.-W."/>
        </authorList>
    </citation>
    <scope>NUCLEOTIDE SEQUENCE [LARGE SCALE GENOMIC DNA]</scope>
    <source>
        <strain evidence="3 4">DY32-46</strain>
    </source>
</reference>
<feature type="transmembrane region" description="Helical" evidence="1">
    <location>
        <begin position="170"/>
        <end position="189"/>
    </location>
</feature>
<evidence type="ECO:0000313" key="4">
    <source>
        <dbReference type="Proteomes" id="UP000264006"/>
    </source>
</evidence>
<dbReference type="Proteomes" id="UP000264006">
    <property type="component" value="Chromosome"/>
</dbReference>
<feature type="signal peptide" evidence="2">
    <location>
        <begin position="1"/>
        <end position="18"/>
    </location>
</feature>
<keyword evidence="4" id="KW-1185">Reference proteome</keyword>
<keyword evidence="1" id="KW-0472">Membrane</keyword>
<evidence type="ECO:0008006" key="5">
    <source>
        <dbReference type="Google" id="ProtNLM"/>
    </source>
</evidence>
<keyword evidence="2" id="KW-0732">Signal</keyword>
<keyword evidence="1" id="KW-1133">Transmembrane helix</keyword>
<dbReference type="AlphaFoldDB" id="A0A346Y182"/>
<keyword evidence="1" id="KW-0812">Transmembrane</keyword>
<accession>A0A346Y182</accession>